<organism evidence="5 6">
    <name type="scientific">Diabrotica virgifera virgifera</name>
    <name type="common">western corn rootworm</name>
    <dbReference type="NCBI Taxonomy" id="50390"/>
    <lineage>
        <taxon>Eukaryota</taxon>
        <taxon>Metazoa</taxon>
        <taxon>Ecdysozoa</taxon>
        <taxon>Arthropoda</taxon>
        <taxon>Hexapoda</taxon>
        <taxon>Insecta</taxon>
        <taxon>Pterygota</taxon>
        <taxon>Neoptera</taxon>
        <taxon>Endopterygota</taxon>
        <taxon>Coleoptera</taxon>
        <taxon>Polyphaga</taxon>
        <taxon>Cucujiformia</taxon>
        <taxon>Chrysomeloidea</taxon>
        <taxon>Chrysomelidae</taxon>
        <taxon>Galerucinae</taxon>
        <taxon>Diabroticina</taxon>
        <taxon>Diabroticites</taxon>
        <taxon>Diabrotica</taxon>
    </lineage>
</organism>
<dbReference type="GeneID" id="126881136"/>
<dbReference type="EnsemblMetazoa" id="XM_050645200.1">
    <property type="protein sequence ID" value="XP_050501157.1"/>
    <property type="gene ID" value="LOC126881136"/>
</dbReference>
<dbReference type="Proteomes" id="UP001652700">
    <property type="component" value="Unplaced"/>
</dbReference>
<dbReference type="PANTHER" id="PTHR22255:SF1">
    <property type="entry name" value="LD32918P"/>
    <property type="match status" value="1"/>
</dbReference>
<protein>
    <submittedName>
        <fullName evidence="5">Uncharacterized protein</fullName>
    </submittedName>
</protein>
<dbReference type="InterPro" id="IPR055471">
    <property type="entry name" value="DUF7043"/>
</dbReference>
<name>A0ABM5JT91_DIAVI</name>
<evidence type="ECO:0000259" key="3">
    <source>
        <dbReference type="Pfam" id="PF23070"/>
    </source>
</evidence>
<feature type="domain" description="DUF7044" evidence="4">
    <location>
        <begin position="23"/>
        <end position="120"/>
    </location>
</feature>
<feature type="signal peptide" evidence="1">
    <location>
        <begin position="1"/>
        <end position="19"/>
    </location>
</feature>
<feature type="chain" id="PRO_5046136514" evidence="1">
    <location>
        <begin position="20"/>
        <end position="550"/>
    </location>
</feature>
<reference evidence="5" key="1">
    <citation type="submission" date="2025-05" db="UniProtKB">
        <authorList>
            <consortium name="EnsemblMetazoa"/>
        </authorList>
    </citation>
    <scope>IDENTIFICATION</scope>
</reference>
<dbReference type="InterPro" id="IPR055470">
    <property type="entry name" value="DUF7042"/>
</dbReference>
<evidence type="ECO:0000313" key="6">
    <source>
        <dbReference type="Proteomes" id="UP001652700"/>
    </source>
</evidence>
<evidence type="ECO:0000259" key="4">
    <source>
        <dbReference type="Pfam" id="PF23071"/>
    </source>
</evidence>
<evidence type="ECO:0000313" key="5">
    <source>
        <dbReference type="EnsemblMetazoa" id="XP_050501157.1"/>
    </source>
</evidence>
<dbReference type="Pfam" id="PF23071">
    <property type="entry name" value="DUF7044"/>
    <property type="match status" value="1"/>
</dbReference>
<proteinExistence type="predicted"/>
<feature type="domain" description="DUF7043" evidence="3">
    <location>
        <begin position="280"/>
        <end position="386"/>
    </location>
</feature>
<accession>A0ABM5JT91</accession>
<feature type="domain" description="DUF7042" evidence="2">
    <location>
        <begin position="402"/>
        <end position="534"/>
    </location>
</feature>
<dbReference type="InterPro" id="IPR055472">
    <property type="entry name" value="DUF7044"/>
</dbReference>
<evidence type="ECO:0000259" key="2">
    <source>
        <dbReference type="Pfam" id="PF23069"/>
    </source>
</evidence>
<dbReference type="PANTHER" id="PTHR22255">
    <property type="entry name" value="LP06548P"/>
    <property type="match status" value="1"/>
</dbReference>
<keyword evidence="1" id="KW-0732">Signal</keyword>
<feature type="domain" description="DUF7042" evidence="2">
    <location>
        <begin position="140"/>
        <end position="271"/>
    </location>
</feature>
<dbReference type="RefSeq" id="XP_050501157.1">
    <property type="nucleotide sequence ID" value="XM_050645200.1"/>
</dbReference>
<sequence length="550" mass="63619">MKKQLCSLMFCALILKVSTLENQCHIPEILRGSWFSVEDGKDTVTKFDERFMTIENRVKVLCDYKKTEHNSDYTIAFQYDRCYHCIKFFVRTINIVEKIEGICTNINHTKEDFESLCSKMNDTKITTLFSNDHSNRGLVNCKTSLQGSWDFAYERPEQFSGRCSNPKSRIHSCLVPDKLSLSNNQKFTMTYQKCEGLDATFQGMVEYGCLGDWYRRDKHYFAVYNTRESRKAEAYKCFIKNDTDDSIVGISVTAECNTLISPKESPEVLYLSAVKQNPVEAGCKLPSFIGGDWIDSVNIDAKVFINQTHIAETDTINGKLLTTDYICQEQRNNIVVMARYSVTGCPNDYVCFEFIKNDDNIIKYKRGKPTVHHQFDRACSFPFFETGKNATHNYYFRRNPKPKKCPFKGKYTFTQKGEVPFEVRNPKTITPDHEVKCKNTVSEFRVSDAQTEILITKKYCFQAEENKIINEPDYIFKCISHWTENGKSYLLTYDESDPVYQYRCWVYGEYDNKFSISQATGSSCSKNQTMLSQSYSEQAAVALRLQKTDL</sequence>
<dbReference type="Pfam" id="PF23070">
    <property type="entry name" value="DUF7043"/>
    <property type="match status" value="1"/>
</dbReference>
<evidence type="ECO:0000256" key="1">
    <source>
        <dbReference type="SAM" id="SignalP"/>
    </source>
</evidence>
<keyword evidence="6" id="KW-1185">Reference proteome</keyword>
<dbReference type="Pfam" id="PF23069">
    <property type="entry name" value="DUF7042"/>
    <property type="match status" value="2"/>
</dbReference>